<dbReference type="Proteomes" id="UP000546986">
    <property type="component" value="Unassembled WGS sequence"/>
</dbReference>
<evidence type="ECO:0000256" key="9">
    <source>
        <dbReference type="ARBA" id="ARBA00023069"/>
    </source>
</evidence>
<keyword evidence="5" id="KW-0217">Developmental protein</keyword>
<dbReference type="Gene3D" id="2.60.40.790">
    <property type="match status" value="1"/>
</dbReference>
<name>A0A7L1QLU1_9PASS</name>
<feature type="domain" description="SHSP" evidence="10">
    <location>
        <begin position="22"/>
        <end position="79"/>
    </location>
</feature>
<dbReference type="Pfam" id="PF00011">
    <property type="entry name" value="HSP20"/>
    <property type="match status" value="1"/>
</dbReference>
<keyword evidence="9" id="KW-0966">Cell projection</keyword>
<evidence type="ECO:0000313" key="12">
    <source>
        <dbReference type="Proteomes" id="UP000546986"/>
    </source>
</evidence>
<keyword evidence="9" id="KW-0969">Cilium</keyword>
<dbReference type="GO" id="GO:0031514">
    <property type="term" value="C:motile cilium"/>
    <property type="evidence" value="ECO:0007669"/>
    <property type="project" value="UniProtKB-SubCell"/>
</dbReference>
<dbReference type="GO" id="GO:0030154">
    <property type="term" value="P:cell differentiation"/>
    <property type="evidence" value="ECO:0007669"/>
    <property type="project" value="UniProtKB-KW"/>
</dbReference>
<evidence type="ECO:0000256" key="8">
    <source>
        <dbReference type="ARBA" id="ARBA00022871"/>
    </source>
</evidence>
<evidence type="ECO:0000256" key="7">
    <source>
        <dbReference type="ARBA" id="ARBA00022846"/>
    </source>
</evidence>
<dbReference type="SUPFAM" id="SSF49764">
    <property type="entry name" value="HSP20-like chaperones"/>
    <property type="match status" value="1"/>
</dbReference>
<keyword evidence="8" id="KW-0744">Spermatogenesis</keyword>
<comment type="subcellular location">
    <subcellularLocation>
        <location evidence="2">Cell projection</location>
        <location evidence="2">Cilium</location>
        <location evidence="2">Flagellum</location>
    </subcellularLocation>
    <subcellularLocation>
        <location evidence="3">Cytoplasm</location>
        <location evidence="3">Cytoskeleton</location>
        <location evidence="3">Microtubule organizing center</location>
        <location evidence="3">Centrosome</location>
    </subcellularLocation>
</comment>
<feature type="non-terminal residue" evidence="11">
    <location>
        <position position="84"/>
    </location>
</feature>
<reference evidence="11 12" key="1">
    <citation type="submission" date="2019-09" db="EMBL/GenBank/DDBJ databases">
        <title>Bird 10,000 Genomes (B10K) Project - Family phase.</title>
        <authorList>
            <person name="Zhang G."/>
        </authorList>
    </citation>
    <scope>NUCLEOTIDE SEQUENCE [LARGE SCALE GENOMIC DNA]</scope>
    <source>
        <strain evidence="11">B10K-DU-002-30</strain>
        <tissue evidence="11">Muscle</tissue>
    </source>
</reference>
<dbReference type="InterPro" id="IPR037389">
    <property type="entry name" value="ODFP"/>
</dbReference>
<organism evidence="11 12">
    <name type="scientific">Cisticola juncidis</name>
    <dbReference type="NCBI Taxonomy" id="52622"/>
    <lineage>
        <taxon>Eukaryota</taxon>
        <taxon>Metazoa</taxon>
        <taxon>Chordata</taxon>
        <taxon>Craniata</taxon>
        <taxon>Vertebrata</taxon>
        <taxon>Euteleostomi</taxon>
        <taxon>Archelosauria</taxon>
        <taxon>Archosauria</taxon>
        <taxon>Dinosauria</taxon>
        <taxon>Saurischia</taxon>
        <taxon>Theropoda</taxon>
        <taxon>Coelurosauria</taxon>
        <taxon>Aves</taxon>
        <taxon>Neognathae</taxon>
        <taxon>Neoaves</taxon>
        <taxon>Telluraves</taxon>
        <taxon>Australaves</taxon>
        <taxon>Passeriformes</taxon>
        <taxon>Sylvioidea</taxon>
        <taxon>Cisticolidae</taxon>
        <taxon>Cisticola</taxon>
    </lineage>
</organism>
<proteinExistence type="predicted"/>
<sequence>SRLRRLGMMLNSCCCSSPLPLIDVKGFDPKDVTVTMKDGKVTVSAERKEECNTCRGKACSYRKYMKQFSLPPTGCCDKEVTYSV</sequence>
<evidence type="ECO:0000256" key="1">
    <source>
        <dbReference type="ARBA" id="ARBA00001979"/>
    </source>
</evidence>
<dbReference type="PANTHER" id="PTHR17125:SF2">
    <property type="entry name" value="OUTER DENSE FIBER PROTEIN 1"/>
    <property type="match status" value="1"/>
</dbReference>
<dbReference type="GO" id="GO:0007283">
    <property type="term" value="P:spermatogenesis"/>
    <property type="evidence" value="ECO:0007669"/>
    <property type="project" value="UniProtKB-KW"/>
</dbReference>
<dbReference type="InterPro" id="IPR002068">
    <property type="entry name" value="A-crystallin/Hsp20_dom"/>
</dbReference>
<dbReference type="GO" id="GO:0099513">
    <property type="term" value="C:polymeric cytoskeletal fiber"/>
    <property type="evidence" value="ECO:0007669"/>
    <property type="project" value="InterPro"/>
</dbReference>
<evidence type="ECO:0000313" key="11">
    <source>
        <dbReference type="EMBL" id="NXO24899.1"/>
    </source>
</evidence>
<evidence type="ECO:0000256" key="2">
    <source>
        <dbReference type="ARBA" id="ARBA00004230"/>
    </source>
</evidence>
<keyword evidence="6" id="KW-0221">Differentiation</keyword>
<accession>A0A7L1QLU1</accession>
<dbReference type="EMBL" id="VXBR01004973">
    <property type="protein sequence ID" value="NXO24899.1"/>
    <property type="molecule type" value="Genomic_DNA"/>
</dbReference>
<comment type="caution">
    <text evidence="11">The sequence shown here is derived from an EMBL/GenBank/DDBJ whole genome shotgun (WGS) entry which is preliminary data.</text>
</comment>
<dbReference type="GO" id="GO:0005813">
    <property type="term" value="C:centrosome"/>
    <property type="evidence" value="ECO:0007669"/>
    <property type="project" value="UniProtKB-SubCell"/>
</dbReference>
<evidence type="ECO:0000256" key="6">
    <source>
        <dbReference type="ARBA" id="ARBA00022782"/>
    </source>
</evidence>
<protein>
    <recommendedName>
        <fullName evidence="4">Outer dense fiber protein 1</fullName>
    </recommendedName>
</protein>
<evidence type="ECO:0000256" key="4">
    <source>
        <dbReference type="ARBA" id="ARBA00019020"/>
    </source>
</evidence>
<evidence type="ECO:0000256" key="5">
    <source>
        <dbReference type="ARBA" id="ARBA00022473"/>
    </source>
</evidence>
<evidence type="ECO:0000259" key="10">
    <source>
        <dbReference type="Pfam" id="PF00011"/>
    </source>
</evidence>
<dbReference type="AlphaFoldDB" id="A0A7L1QLU1"/>
<gene>
    <name evidence="11" type="primary">Odf1</name>
    <name evidence="11" type="ORF">CISJUN_R07912</name>
</gene>
<feature type="non-terminal residue" evidence="11">
    <location>
        <position position="1"/>
    </location>
</feature>
<evidence type="ECO:0000256" key="3">
    <source>
        <dbReference type="ARBA" id="ARBA00004300"/>
    </source>
</evidence>
<dbReference type="PANTHER" id="PTHR17125">
    <property type="entry name" value="OUTER DENSE FIBER PROTEIN 1"/>
    <property type="match status" value="1"/>
</dbReference>
<keyword evidence="12" id="KW-1185">Reference proteome</keyword>
<dbReference type="InterPro" id="IPR008978">
    <property type="entry name" value="HSP20-like_chaperone"/>
</dbReference>
<keyword evidence="7" id="KW-0282">Flagellum</keyword>
<comment type="function">
    <text evidence="1">Component of the outer dense fibers (ODF) of spermatozoa. ODF are filamentous structures located on the outside of the axoneme in the midpiece and principal piece of the mammalian sperm tail and may help to maintain the passive elastic structures and elastic recoil of the sperm tail.</text>
</comment>